<accession>A0A3P6SYE5</accession>
<dbReference type="PRINTS" id="PR00705">
    <property type="entry name" value="PAPAIN"/>
</dbReference>
<dbReference type="PROSITE" id="PS00139">
    <property type="entry name" value="THIOL_PROTEASE_CYS"/>
    <property type="match status" value="2"/>
</dbReference>
<dbReference type="InterPro" id="IPR000668">
    <property type="entry name" value="Peptidase_C1A_C"/>
</dbReference>
<dbReference type="FunFam" id="3.90.70.10:FF:000332">
    <property type="entry name" value="Cathepsin L1"/>
    <property type="match status" value="1"/>
</dbReference>
<proteinExistence type="inferred from homology"/>
<dbReference type="PROSITE" id="PS00640">
    <property type="entry name" value="THIOL_PROTEASE_ASN"/>
    <property type="match status" value="1"/>
</dbReference>
<dbReference type="GO" id="GO:0008234">
    <property type="term" value="F:cysteine-type peptidase activity"/>
    <property type="evidence" value="ECO:0007669"/>
    <property type="project" value="UniProtKB-KW"/>
</dbReference>
<dbReference type="InterPro" id="IPR038765">
    <property type="entry name" value="Papain-like_cys_pep_sf"/>
</dbReference>
<name>A0A3P6SYE5_DIBLA</name>
<gene>
    <name evidence="7" type="ORF">DILT_LOCUS3098</name>
</gene>
<keyword evidence="2" id="KW-0645">Protease</keyword>
<dbReference type="PANTHER" id="PTHR12411">
    <property type="entry name" value="CYSTEINE PROTEASE FAMILY C1-RELATED"/>
    <property type="match status" value="1"/>
</dbReference>
<evidence type="ECO:0000313" key="8">
    <source>
        <dbReference type="Proteomes" id="UP000281553"/>
    </source>
</evidence>
<evidence type="ECO:0000256" key="3">
    <source>
        <dbReference type="ARBA" id="ARBA00022801"/>
    </source>
</evidence>
<keyword evidence="3" id="KW-0378">Hydrolase</keyword>
<dbReference type="SUPFAM" id="SSF54001">
    <property type="entry name" value="Cysteine proteinases"/>
    <property type="match status" value="2"/>
</dbReference>
<dbReference type="InterPro" id="IPR013128">
    <property type="entry name" value="Peptidase_C1A"/>
</dbReference>
<dbReference type="Proteomes" id="UP000281553">
    <property type="component" value="Unassembled WGS sequence"/>
</dbReference>
<organism evidence="7 8">
    <name type="scientific">Dibothriocephalus latus</name>
    <name type="common">Fish tapeworm</name>
    <name type="synonym">Diphyllobothrium latum</name>
    <dbReference type="NCBI Taxonomy" id="60516"/>
    <lineage>
        <taxon>Eukaryota</taxon>
        <taxon>Metazoa</taxon>
        <taxon>Spiralia</taxon>
        <taxon>Lophotrochozoa</taxon>
        <taxon>Platyhelminthes</taxon>
        <taxon>Cestoda</taxon>
        <taxon>Eucestoda</taxon>
        <taxon>Diphyllobothriidea</taxon>
        <taxon>Diphyllobothriidae</taxon>
        <taxon>Dibothriocephalus</taxon>
    </lineage>
</organism>
<comment type="similarity">
    <text evidence="1">Belongs to the peptidase C1 family.</text>
</comment>
<protein>
    <recommendedName>
        <fullName evidence="6">Peptidase C1A papain C-terminal domain-containing protein</fullName>
    </recommendedName>
</protein>
<dbReference type="SMART" id="SM00645">
    <property type="entry name" value="Pept_C1"/>
    <property type="match status" value="2"/>
</dbReference>
<dbReference type="OrthoDB" id="6064724at2759"/>
<dbReference type="InterPro" id="IPR039417">
    <property type="entry name" value="Peptidase_C1A_papain-like"/>
</dbReference>
<dbReference type="InterPro" id="IPR025661">
    <property type="entry name" value="Pept_asp_AS"/>
</dbReference>
<sequence length="421" mass="47189">MLRFISNRYNSAKVRLNRTHIRHTYFKFRLTSGMRTCYPRQKYSVCTRTRNFTLQGQCGSCWAFSATGAIEGAIQIKTGNLFSLSEKQLVDCSREQGNHGCNGGLMDFAFQYVMKYGIEAEEKYNYTAKDGGCKYQPSIVITNISKYVDLSSGNEEFLQQAVATSGPVSVAIDANDPGLMSYSRGVYTSTWFRPWMPIHGVLVVGYGTEDNLPYWLVKNSWGPSWGDDGYIKMARNKENIICKRMLNFTLQRRCGSCWAFSATGAIEGAVQIKTHKLLDLSEQQLVDCSREQGNHGCNGGLMNRAFKYVMKYGIQSEDTYNYTARDDRCKYNKSLFIAKITAYKDISRGSESALQQAVAAVGPVSVGIDADDPGFMSYRLVVFVSKICSSTGLNHGVLVVGYDMESNGMPYWLVKNSWGRN</sequence>
<dbReference type="AlphaFoldDB" id="A0A3P6SYE5"/>
<feature type="domain" description="Peptidase C1A papain C-terminal" evidence="6">
    <location>
        <begin position="244"/>
        <end position="421"/>
    </location>
</feature>
<keyword evidence="4" id="KW-0788">Thiol protease</keyword>
<reference evidence="7 8" key="1">
    <citation type="submission" date="2018-11" db="EMBL/GenBank/DDBJ databases">
        <authorList>
            <consortium name="Pathogen Informatics"/>
        </authorList>
    </citation>
    <scope>NUCLEOTIDE SEQUENCE [LARGE SCALE GENOMIC DNA]</scope>
</reference>
<evidence type="ECO:0000256" key="4">
    <source>
        <dbReference type="ARBA" id="ARBA00022807"/>
    </source>
</evidence>
<dbReference type="InterPro" id="IPR025660">
    <property type="entry name" value="Pept_his_AS"/>
</dbReference>
<dbReference type="InterPro" id="IPR000169">
    <property type="entry name" value="Pept_cys_AS"/>
</dbReference>
<dbReference type="Pfam" id="PF00112">
    <property type="entry name" value="Peptidase_C1"/>
    <property type="match status" value="2"/>
</dbReference>
<dbReference type="EMBL" id="UYRU01043117">
    <property type="protein sequence ID" value="VDK80336.1"/>
    <property type="molecule type" value="Genomic_DNA"/>
</dbReference>
<evidence type="ECO:0000313" key="7">
    <source>
        <dbReference type="EMBL" id="VDK80336.1"/>
    </source>
</evidence>
<keyword evidence="5" id="KW-1015">Disulfide bond</keyword>
<feature type="domain" description="Peptidase C1A papain C-terminal" evidence="6">
    <location>
        <begin position="38"/>
        <end position="241"/>
    </location>
</feature>
<dbReference type="CDD" id="cd02248">
    <property type="entry name" value="Peptidase_C1A"/>
    <property type="match status" value="2"/>
</dbReference>
<evidence type="ECO:0000256" key="5">
    <source>
        <dbReference type="ARBA" id="ARBA00023157"/>
    </source>
</evidence>
<dbReference type="PROSITE" id="PS00639">
    <property type="entry name" value="THIOL_PROTEASE_HIS"/>
    <property type="match status" value="1"/>
</dbReference>
<evidence type="ECO:0000259" key="6">
    <source>
        <dbReference type="SMART" id="SM00645"/>
    </source>
</evidence>
<dbReference type="FunFam" id="3.90.70.10:FF:000039">
    <property type="entry name" value="Cysteine proteinase 2, putative"/>
    <property type="match status" value="1"/>
</dbReference>
<evidence type="ECO:0000256" key="2">
    <source>
        <dbReference type="ARBA" id="ARBA00022670"/>
    </source>
</evidence>
<keyword evidence="8" id="KW-1185">Reference proteome</keyword>
<dbReference type="GO" id="GO:0006508">
    <property type="term" value="P:proteolysis"/>
    <property type="evidence" value="ECO:0007669"/>
    <property type="project" value="UniProtKB-KW"/>
</dbReference>
<evidence type="ECO:0000256" key="1">
    <source>
        <dbReference type="ARBA" id="ARBA00008455"/>
    </source>
</evidence>
<dbReference type="Gene3D" id="3.90.70.10">
    <property type="entry name" value="Cysteine proteinases"/>
    <property type="match status" value="2"/>
</dbReference>